<evidence type="ECO:0000313" key="7">
    <source>
        <dbReference type="Proteomes" id="UP001629113"/>
    </source>
</evidence>
<dbReference type="SUPFAM" id="SSF51905">
    <property type="entry name" value="FAD/NAD(P)-binding domain"/>
    <property type="match status" value="1"/>
</dbReference>
<comment type="similarity">
    <text evidence="3">Belongs to the flavin monoamine oxidase family.</text>
</comment>
<comment type="cofactor">
    <cofactor evidence="1 3">
        <name>FAD</name>
        <dbReference type="ChEBI" id="CHEBI:57692"/>
    </cofactor>
</comment>
<dbReference type="InterPro" id="IPR036188">
    <property type="entry name" value="FAD/NAD-bd_sf"/>
</dbReference>
<organism evidence="6 7">
    <name type="scientific">Phlyctema vagabunda</name>
    <dbReference type="NCBI Taxonomy" id="108571"/>
    <lineage>
        <taxon>Eukaryota</taxon>
        <taxon>Fungi</taxon>
        <taxon>Dikarya</taxon>
        <taxon>Ascomycota</taxon>
        <taxon>Pezizomycotina</taxon>
        <taxon>Leotiomycetes</taxon>
        <taxon>Helotiales</taxon>
        <taxon>Dermateaceae</taxon>
        <taxon>Phlyctema</taxon>
    </lineage>
</organism>
<sequence>MSLNRLIQQHVFLSLILFPFISTLIAGVHGTPVKRAEAPTVVYAEACNDSVTTNAQCQKTKVVVLGAGVAGITAAQALSNNSVSDFLIVEYNSEIGGRCRNDKFGKDKNGNAYTIELGANWIQGTVSEGGPENPIWTLAKKYKIANHFTNISSVMTFDDSGRADFGTKFEEFDAGYDIAEYEAGVILTDNLQDRSLRSGFNLAGYKPKGDAQAMAVEWYNMDFEYAQIPDVCSQEFTVANYNSTFYGFSEINNFAIDQRGFNAFIHGQASEFLVENDPRLRLSTVITNITKSDDGVIVYAEDGSCIQADYAITTFSVGVLQSEAVKFEPELPDWKKVAINTMQMGVYSKIFMQFKPEDVFWDKETNYFLYASKERGYYPVFQSLDNVDFFPGSGIFFVTVVTEQSLIVDQQSDEETLAQIMAVLRTMYPNTTIPDPIDFMYPRWSTTPWSYGSFSNWPPGLTLEGHQNLRAPVGRVHFAGEATSAEFYGYLHGAYFEGKEVGETIAACVTTGACKEAVFYEELKGTTFVEEYTERNGWTKSSFQTVGDNGVVSGGE</sequence>
<keyword evidence="2 3" id="KW-0560">Oxidoreductase</keyword>
<evidence type="ECO:0000256" key="3">
    <source>
        <dbReference type="RuleBase" id="RU362067"/>
    </source>
</evidence>
<evidence type="ECO:0000256" key="1">
    <source>
        <dbReference type="ARBA" id="ARBA00001974"/>
    </source>
</evidence>
<dbReference type="EMBL" id="JBFCZG010000011">
    <property type="protein sequence ID" value="KAL3417463.1"/>
    <property type="molecule type" value="Genomic_DNA"/>
</dbReference>
<evidence type="ECO:0000259" key="5">
    <source>
        <dbReference type="Pfam" id="PF01593"/>
    </source>
</evidence>
<dbReference type="PANTHER" id="PTHR10742:SF313">
    <property type="entry name" value="AMINE OXIDASE"/>
    <property type="match status" value="1"/>
</dbReference>
<dbReference type="Pfam" id="PF01593">
    <property type="entry name" value="Amino_oxidase"/>
    <property type="match status" value="1"/>
</dbReference>
<dbReference type="Gene3D" id="3.90.660.10">
    <property type="match status" value="1"/>
</dbReference>
<gene>
    <name evidence="6" type="ORF">PVAG01_11463</name>
</gene>
<name>A0ABR4P2C9_9HELO</name>
<dbReference type="InterPro" id="IPR002937">
    <property type="entry name" value="Amino_oxidase"/>
</dbReference>
<dbReference type="PRINTS" id="PR00757">
    <property type="entry name" value="AMINEOXDASEF"/>
</dbReference>
<dbReference type="EC" id="1.4.3.-" evidence="3"/>
<feature type="chain" id="PRO_5046813636" description="Amine oxidase" evidence="4">
    <location>
        <begin position="31"/>
        <end position="556"/>
    </location>
</feature>
<dbReference type="SUPFAM" id="SSF54373">
    <property type="entry name" value="FAD-linked reductases, C-terminal domain"/>
    <property type="match status" value="1"/>
</dbReference>
<protein>
    <recommendedName>
        <fullName evidence="3">Amine oxidase</fullName>
        <ecNumber evidence="3">1.4.3.-</ecNumber>
    </recommendedName>
</protein>
<feature type="signal peptide" evidence="4">
    <location>
        <begin position="1"/>
        <end position="30"/>
    </location>
</feature>
<evidence type="ECO:0000256" key="2">
    <source>
        <dbReference type="ARBA" id="ARBA00023002"/>
    </source>
</evidence>
<dbReference type="Gene3D" id="3.50.50.60">
    <property type="entry name" value="FAD/NAD(P)-binding domain"/>
    <property type="match status" value="1"/>
</dbReference>
<dbReference type="InterPro" id="IPR050281">
    <property type="entry name" value="Flavin_monoamine_oxidase"/>
</dbReference>
<proteinExistence type="inferred from homology"/>
<evidence type="ECO:0000256" key="4">
    <source>
        <dbReference type="SAM" id="SignalP"/>
    </source>
</evidence>
<comment type="caution">
    <text evidence="6">The sequence shown here is derived from an EMBL/GenBank/DDBJ whole genome shotgun (WGS) entry which is preliminary data.</text>
</comment>
<accession>A0ABR4P2C9</accession>
<feature type="domain" description="Amine oxidase" evidence="5">
    <location>
        <begin position="69"/>
        <end position="501"/>
    </location>
</feature>
<dbReference type="PANTHER" id="PTHR10742">
    <property type="entry name" value="FLAVIN MONOAMINE OXIDASE"/>
    <property type="match status" value="1"/>
</dbReference>
<keyword evidence="4" id="KW-0732">Signal</keyword>
<dbReference type="Proteomes" id="UP001629113">
    <property type="component" value="Unassembled WGS sequence"/>
</dbReference>
<evidence type="ECO:0000313" key="6">
    <source>
        <dbReference type="EMBL" id="KAL3417463.1"/>
    </source>
</evidence>
<keyword evidence="3" id="KW-0285">Flavoprotein</keyword>
<dbReference type="InterPro" id="IPR001613">
    <property type="entry name" value="Flavin_amine_oxidase"/>
</dbReference>
<reference evidence="6 7" key="1">
    <citation type="submission" date="2024-06" db="EMBL/GenBank/DDBJ databases">
        <title>Complete genome of Phlyctema vagabunda strain 19-DSS-EL-015.</title>
        <authorList>
            <person name="Fiorenzani C."/>
        </authorList>
    </citation>
    <scope>NUCLEOTIDE SEQUENCE [LARGE SCALE GENOMIC DNA]</scope>
    <source>
        <strain evidence="6 7">19-DSS-EL-015</strain>
    </source>
</reference>
<keyword evidence="7" id="KW-1185">Reference proteome</keyword>
<keyword evidence="3" id="KW-0274">FAD</keyword>